<comment type="function">
    <text evidence="8 10">Metal-dependent phosphatase that shows phosphatase activity against several substrates, including fructose-1-phosphate and fructose-6-phosphate. Its preference for fructose-1-phosphate, a strong glycating agent that causes DNA damage rather than a canonical yeast metabolite, suggests a damage-control function in hexose phosphate metabolism. Has also been shown to have O-methyltransferase activity that methylates glutamate residues of target proteins to form gamma-glutamyl methyl ester residues. Possibly methylates PCNA, suggesting it is involved in the DNA damage response.</text>
</comment>
<evidence type="ECO:0000313" key="12">
    <source>
        <dbReference type="EMBL" id="PFX29413.1"/>
    </source>
</evidence>
<dbReference type="SUPFAM" id="SSF111321">
    <property type="entry name" value="AF1104-like"/>
    <property type="match status" value="1"/>
</dbReference>
<dbReference type="OrthoDB" id="541375at2759"/>
<comment type="catalytic activity">
    <reaction evidence="1 10">
        <text>L-glutamyl-[protein] + S-adenosyl-L-methionine = [protein]-L-glutamate 5-O-methyl ester + S-adenosyl-L-homocysteine</text>
        <dbReference type="Rhea" id="RHEA:24452"/>
        <dbReference type="Rhea" id="RHEA-COMP:10208"/>
        <dbReference type="Rhea" id="RHEA-COMP:10311"/>
        <dbReference type="ChEBI" id="CHEBI:29973"/>
        <dbReference type="ChEBI" id="CHEBI:57856"/>
        <dbReference type="ChEBI" id="CHEBI:59789"/>
        <dbReference type="ChEBI" id="CHEBI:82795"/>
    </reaction>
</comment>
<evidence type="ECO:0000256" key="6">
    <source>
        <dbReference type="ARBA" id="ARBA00022801"/>
    </source>
</evidence>
<keyword evidence="4" id="KW-0533">Nickel</keyword>
<dbReference type="PANTHER" id="PTHR12260">
    <property type="entry name" value="DAMAGE-CONTROL PHOSPHATASE ARMT1"/>
    <property type="match status" value="1"/>
</dbReference>
<evidence type="ECO:0000259" key="11">
    <source>
        <dbReference type="Pfam" id="PF01937"/>
    </source>
</evidence>
<keyword evidence="5 10" id="KW-0479">Metal-binding</keyword>
<evidence type="ECO:0000256" key="2">
    <source>
        <dbReference type="ARBA" id="ARBA00001326"/>
    </source>
</evidence>
<comment type="caution">
    <text evidence="12">The sequence shown here is derived from an EMBL/GenBank/DDBJ whole genome shotgun (WGS) entry which is preliminary data.</text>
</comment>
<dbReference type="Gene3D" id="1.20.930.60">
    <property type="match status" value="1"/>
</dbReference>
<dbReference type="STRING" id="50429.A0A2B4SK06"/>
<dbReference type="EC" id="3.1.3.-" evidence="10"/>
<dbReference type="AlphaFoldDB" id="A0A2B4SK06"/>
<dbReference type="EC" id="2.1.1.-" evidence="10"/>
<keyword evidence="10" id="KW-0489">Methyltransferase</keyword>
<dbReference type="GO" id="GO:0103026">
    <property type="term" value="F:fructose-1-phosphatase activity"/>
    <property type="evidence" value="ECO:0007669"/>
    <property type="project" value="RHEA"/>
</dbReference>
<dbReference type="GO" id="GO:0046872">
    <property type="term" value="F:metal ion binding"/>
    <property type="evidence" value="ECO:0007669"/>
    <property type="project" value="UniProtKB-UniRule"/>
</dbReference>
<keyword evidence="13" id="KW-1185">Reference proteome</keyword>
<keyword evidence="6 10" id="KW-0378">Hydrolase</keyword>
<evidence type="ECO:0000256" key="7">
    <source>
        <dbReference type="ARBA" id="ARBA00023211"/>
    </source>
</evidence>
<dbReference type="GO" id="GO:0005634">
    <property type="term" value="C:nucleus"/>
    <property type="evidence" value="ECO:0007669"/>
    <property type="project" value="TreeGrafter"/>
</dbReference>
<dbReference type="GO" id="GO:0016462">
    <property type="term" value="F:pyrophosphatase activity"/>
    <property type="evidence" value="ECO:0007669"/>
    <property type="project" value="UniProtKB-ARBA"/>
</dbReference>
<comment type="domain">
    <text evidence="10">Subfamily III proteins have a conserved RTxK motif about 40-50 residues from the C-terminus; the threonine may be replaced by serine or cysteine.</text>
</comment>
<dbReference type="GO" id="GO:0008983">
    <property type="term" value="F:protein-glutamate O-methyltransferase activity"/>
    <property type="evidence" value="ECO:0007669"/>
    <property type="project" value="RHEA"/>
</dbReference>
<accession>A0A2B4SK06</accession>
<dbReference type="FunFam" id="1.20.930.60:FF:000001">
    <property type="entry name" value="protein-glutamate O-methyltransferase isoform X1"/>
    <property type="match status" value="1"/>
</dbReference>
<organism evidence="12 13">
    <name type="scientific">Stylophora pistillata</name>
    <name type="common">Smooth cauliflower coral</name>
    <dbReference type="NCBI Taxonomy" id="50429"/>
    <lineage>
        <taxon>Eukaryota</taxon>
        <taxon>Metazoa</taxon>
        <taxon>Cnidaria</taxon>
        <taxon>Anthozoa</taxon>
        <taxon>Hexacorallia</taxon>
        <taxon>Scleractinia</taxon>
        <taxon>Astrocoeniina</taxon>
        <taxon>Pocilloporidae</taxon>
        <taxon>Stylophora</taxon>
    </lineage>
</organism>
<name>A0A2B4SK06_STYPI</name>
<evidence type="ECO:0000313" key="13">
    <source>
        <dbReference type="Proteomes" id="UP000225706"/>
    </source>
</evidence>
<comment type="cofactor">
    <cofactor evidence="10">
        <name>Mn(2+)</name>
        <dbReference type="ChEBI" id="CHEBI:29035"/>
    </cofactor>
    <cofactor evidence="10">
        <name>Ni(2+)</name>
        <dbReference type="ChEBI" id="CHEBI:49786"/>
    </cofactor>
</comment>
<evidence type="ECO:0000256" key="8">
    <source>
        <dbReference type="ARBA" id="ARBA00045980"/>
    </source>
</evidence>
<evidence type="ECO:0000256" key="10">
    <source>
        <dbReference type="RuleBase" id="RU367030"/>
    </source>
</evidence>
<dbReference type="InterPro" id="IPR002791">
    <property type="entry name" value="ARMT1-like_metal-bd"/>
</dbReference>
<dbReference type="GO" id="GO:0030643">
    <property type="term" value="P:intracellular phosphate ion homeostasis"/>
    <property type="evidence" value="ECO:0007669"/>
    <property type="project" value="UniProtKB-ARBA"/>
</dbReference>
<dbReference type="InterPro" id="IPR039763">
    <property type="entry name" value="ARMT1"/>
</dbReference>
<keyword evidence="10" id="KW-0808">Transferase</keyword>
<dbReference type="PANTHER" id="PTHR12260:SF6">
    <property type="entry name" value="DAMAGE-CONTROL PHOSPHATASE ARMT1"/>
    <property type="match status" value="1"/>
</dbReference>
<sequence length="439" mass="50200">MSAGGERPEPLSGKDEGSFAYLTIRDRLPVILTKVIDLVHRQASALSESNQQEKIEDSKGVIAKLSKLRYEMKTNKPLTQMEDDRPDVQIWNDTIEKGKSLVDQNKITSFTGAWLIVECYMYRKIYEAFALSKQHKCFDPFQDQKEESFKGLQNSAISLAQFLKHSIHNSGGDGEEKRNVKNVFDTLLQFCLWGNRCDLSISSGEITHEEGAGQTAHLQRMKENIIVDNSQDVWNTIQSSENPRIDFVLDNSGFELFTDLCFAEFLLHANLAKEIHLHTKQIPWFVSDASNKDVMWMAQQMKGSSNKCLSELGELWIQRFQDRTFILQSHSFWTQAQDFSEMKNVAPDLYEELSNAKIVFFKGDLNYRKLVGDRKWNHTIPFTLALWGFLPAPLCSLRTLKADVQVGLSPGQDDKLQAINKEWMTSGSYAVIQYAHHLD</sequence>
<proteinExistence type="inferred from homology"/>
<evidence type="ECO:0000256" key="1">
    <source>
        <dbReference type="ARBA" id="ARBA00000807"/>
    </source>
</evidence>
<dbReference type="EMBL" id="LSMT01000066">
    <property type="protein sequence ID" value="PFX29413.1"/>
    <property type="molecule type" value="Genomic_DNA"/>
</dbReference>
<dbReference type="Pfam" id="PF01937">
    <property type="entry name" value="ARMT1-like_dom"/>
    <property type="match status" value="1"/>
</dbReference>
<dbReference type="GO" id="GO:0006974">
    <property type="term" value="P:DNA damage response"/>
    <property type="evidence" value="ECO:0007669"/>
    <property type="project" value="TreeGrafter"/>
</dbReference>
<evidence type="ECO:0000256" key="9">
    <source>
        <dbReference type="ARBA" id="ARBA00048809"/>
    </source>
</evidence>
<protein>
    <recommendedName>
        <fullName evidence="10">Sugar phosphate phosphatase</fullName>
        <ecNumber evidence="10">2.1.1.-</ecNumber>
        <ecNumber evidence="10">3.1.3.-</ecNumber>
    </recommendedName>
</protein>
<comment type="catalytic activity">
    <reaction evidence="9 10">
        <text>beta-D-fructose 6-phosphate = dihydroxyacetone + D-glyceraldehyde 3-phosphate</text>
        <dbReference type="Rhea" id="RHEA:28002"/>
        <dbReference type="ChEBI" id="CHEBI:16016"/>
        <dbReference type="ChEBI" id="CHEBI:57634"/>
        <dbReference type="ChEBI" id="CHEBI:59776"/>
    </reaction>
</comment>
<dbReference type="GO" id="GO:0032259">
    <property type="term" value="P:methylation"/>
    <property type="evidence" value="ECO:0007669"/>
    <property type="project" value="UniProtKB-KW"/>
</dbReference>
<comment type="similarity">
    <text evidence="3 10">Belongs to the damage-control phosphatase family. Sugar phosphate phosphatase III subfamily.</text>
</comment>
<dbReference type="FunFam" id="3.40.50.10880:FF:000005">
    <property type="entry name" value="DUF89-domain-containing protein"/>
    <property type="match status" value="1"/>
</dbReference>
<gene>
    <name evidence="12" type="ORF">AWC38_SpisGene5808</name>
</gene>
<dbReference type="Gene3D" id="3.40.50.10880">
    <property type="entry name" value="Uncharacterised protein PF01937, DUF89, domain 3"/>
    <property type="match status" value="1"/>
</dbReference>
<dbReference type="Proteomes" id="UP000225706">
    <property type="component" value="Unassembled WGS sequence"/>
</dbReference>
<feature type="domain" description="Damage-control phosphatase ARMT1-like metal-binding" evidence="11">
    <location>
        <begin position="23"/>
        <end position="416"/>
    </location>
</feature>
<comment type="catalytic activity">
    <reaction evidence="2 10">
        <text>beta-D-fructose 1-phosphate + H2O = D-fructose + phosphate</text>
        <dbReference type="Rhea" id="RHEA:35603"/>
        <dbReference type="ChEBI" id="CHEBI:15377"/>
        <dbReference type="ChEBI" id="CHEBI:37721"/>
        <dbReference type="ChEBI" id="CHEBI:43474"/>
        <dbReference type="ChEBI" id="CHEBI:138881"/>
    </reaction>
</comment>
<dbReference type="InterPro" id="IPR036075">
    <property type="entry name" value="ARMT-1-like_metal-bd_sf"/>
</dbReference>
<evidence type="ECO:0000256" key="3">
    <source>
        <dbReference type="ARBA" id="ARBA00009519"/>
    </source>
</evidence>
<reference evidence="13" key="1">
    <citation type="journal article" date="2017" name="bioRxiv">
        <title>Comparative analysis of the genomes of Stylophora pistillata and Acropora digitifera provides evidence for extensive differences between species of corals.</title>
        <authorList>
            <person name="Voolstra C.R."/>
            <person name="Li Y."/>
            <person name="Liew Y.J."/>
            <person name="Baumgarten S."/>
            <person name="Zoccola D."/>
            <person name="Flot J.-F."/>
            <person name="Tambutte S."/>
            <person name="Allemand D."/>
            <person name="Aranda M."/>
        </authorList>
    </citation>
    <scope>NUCLEOTIDE SEQUENCE [LARGE SCALE GENOMIC DNA]</scope>
</reference>
<evidence type="ECO:0000256" key="5">
    <source>
        <dbReference type="ARBA" id="ARBA00022723"/>
    </source>
</evidence>
<evidence type="ECO:0000256" key="4">
    <source>
        <dbReference type="ARBA" id="ARBA00022596"/>
    </source>
</evidence>
<keyword evidence="7 10" id="KW-0464">Manganese</keyword>
<dbReference type="GO" id="GO:0097023">
    <property type="term" value="F:fructose 6-phosphate aldolase activity"/>
    <property type="evidence" value="ECO:0007669"/>
    <property type="project" value="RHEA"/>
</dbReference>